<dbReference type="PANTHER" id="PTHR11003">
    <property type="entry name" value="POTASSIUM CHANNEL, SUBFAMILY K"/>
    <property type="match status" value="1"/>
</dbReference>
<keyword evidence="6 8" id="KW-0472">Membrane</keyword>
<evidence type="ECO:0000256" key="5">
    <source>
        <dbReference type="ARBA" id="ARBA00023065"/>
    </source>
</evidence>
<dbReference type="Pfam" id="PF07885">
    <property type="entry name" value="Ion_trans_2"/>
    <property type="match status" value="1"/>
</dbReference>
<dbReference type="GO" id="GO:0005886">
    <property type="term" value="C:plasma membrane"/>
    <property type="evidence" value="ECO:0007669"/>
    <property type="project" value="TreeGrafter"/>
</dbReference>
<feature type="transmembrane region" description="Helical" evidence="8">
    <location>
        <begin position="172"/>
        <end position="194"/>
    </location>
</feature>
<keyword evidence="7" id="KW-0407">Ion channel</keyword>
<proteinExistence type="predicted"/>
<feature type="transmembrane region" description="Helical" evidence="8">
    <location>
        <begin position="35"/>
        <end position="56"/>
    </location>
</feature>
<feature type="transmembrane region" description="Helical" evidence="8">
    <location>
        <begin position="256"/>
        <end position="273"/>
    </location>
</feature>
<evidence type="ECO:0000259" key="9">
    <source>
        <dbReference type="Pfam" id="PF07885"/>
    </source>
</evidence>
<name>A0A3P7VEZ6_9BILA</name>
<dbReference type="Proteomes" id="UP000267606">
    <property type="component" value="Unassembled WGS sequence"/>
</dbReference>
<keyword evidence="2" id="KW-0813">Transport</keyword>
<dbReference type="SUPFAM" id="SSF81324">
    <property type="entry name" value="Voltage-gated potassium channels"/>
    <property type="match status" value="1"/>
</dbReference>
<evidence type="ECO:0000256" key="1">
    <source>
        <dbReference type="ARBA" id="ARBA00004141"/>
    </source>
</evidence>
<evidence type="ECO:0000256" key="8">
    <source>
        <dbReference type="SAM" id="Phobius"/>
    </source>
</evidence>
<reference evidence="10 11" key="1">
    <citation type="submission" date="2018-11" db="EMBL/GenBank/DDBJ databases">
        <authorList>
            <consortium name="Pathogen Informatics"/>
        </authorList>
    </citation>
    <scope>NUCLEOTIDE SEQUENCE [LARGE SCALE GENOMIC DNA]</scope>
</reference>
<dbReference type="PANTHER" id="PTHR11003:SF110">
    <property type="entry name" value="POTASSIUM CHANNEL DOMAIN-CONTAINING PROTEIN"/>
    <property type="match status" value="1"/>
</dbReference>
<evidence type="ECO:0000256" key="7">
    <source>
        <dbReference type="ARBA" id="ARBA00023303"/>
    </source>
</evidence>
<evidence type="ECO:0000313" key="10">
    <source>
        <dbReference type="EMBL" id="VDO41839.1"/>
    </source>
</evidence>
<evidence type="ECO:0000313" key="11">
    <source>
        <dbReference type="Proteomes" id="UP000267606"/>
    </source>
</evidence>
<evidence type="ECO:0000256" key="6">
    <source>
        <dbReference type="ARBA" id="ARBA00023136"/>
    </source>
</evidence>
<organism evidence="10 11">
    <name type="scientific">Onchocerca flexuosa</name>
    <dbReference type="NCBI Taxonomy" id="387005"/>
    <lineage>
        <taxon>Eukaryota</taxon>
        <taxon>Metazoa</taxon>
        <taxon>Ecdysozoa</taxon>
        <taxon>Nematoda</taxon>
        <taxon>Chromadorea</taxon>
        <taxon>Rhabditida</taxon>
        <taxon>Spirurina</taxon>
        <taxon>Spiruromorpha</taxon>
        <taxon>Filarioidea</taxon>
        <taxon>Onchocercidae</taxon>
        <taxon>Onchocerca</taxon>
    </lineage>
</organism>
<keyword evidence="4 8" id="KW-1133">Transmembrane helix</keyword>
<evidence type="ECO:0000256" key="2">
    <source>
        <dbReference type="ARBA" id="ARBA00022448"/>
    </source>
</evidence>
<dbReference type="EMBL" id="UZAJ01004129">
    <property type="protein sequence ID" value="VDO41839.1"/>
    <property type="molecule type" value="Genomic_DNA"/>
</dbReference>
<gene>
    <name evidence="10" type="ORF">OFLC_LOCUS5036</name>
</gene>
<protein>
    <recommendedName>
        <fullName evidence="9">Potassium channel domain-containing protein</fullName>
    </recommendedName>
</protein>
<comment type="subcellular location">
    <subcellularLocation>
        <location evidence="1">Membrane</location>
        <topology evidence="1">Multi-pass membrane protein</topology>
    </subcellularLocation>
</comment>
<feature type="transmembrane region" description="Helical" evidence="8">
    <location>
        <begin position="206"/>
        <end position="235"/>
    </location>
</feature>
<dbReference type="InterPro" id="IPR003280">
    <property type="entry name" value="2pore_dom_K_chnl"/>
</dbReference>
<dbReference type="AlphaFoldDB" id="A0A3P7VEZ6"/>
<dbReference type="Gene3D" id="1.10.287.70">
    <property type="match status" value="1"/>
</dbReference>
<evidence type="ECO:0000256" key="3">
    <source>
        <dbReference type="ARBA" id="ARBA00022692"/>
    </source>
</evidence>
<keyword evidence="3 8" id="KW-0812">Transmembrane</keyword>
<sequence length="282" mass="33352">MISQSIIPPYLSDTFCRIHRNLHVHSDSFQYIKLILPHIVLVAIVCLYAIGGAWVFHSLESPHEDKLKEIGVRRINKLRKELIQALWMKRKEVKEIEMDDWVRVTDVKLQTFNEYLYKAFKEHYVRQKLKKKNCRYADVRIFKTNIDKRNTNTKRIRRKSKYRSKSIENQKLWTANSALFFAATTMTTIGYGNIVPLTTYGRIACVVFSLFGVPLAVITIGDLGKFLSECTIWLYKEMKKSRFSLKRYLSNFRRPNARLFLFNLTIFLSNYIFKKLNFNLIS</sequence>
<dbReference type="InterPro" id="IPR013099">
    <property type="entry name" value="K_chnl_dom"/>
</dbReference>
<dbReference type="GO" id="GO:0022841">
    <property type="term" value="F:potassium ion leak channel activity"/>
    <property type="evidence" value="ECO:0007669"/>
    <property type="project" value="TreeGrafter"/>
</dbReference>
<feature type="domain" description="Potassium channel" evidence="9">
    <location>
        <begin position="168"/>
        <end position="228"/>
    </location>
</feature>
<dbReference type="GO" id="GO:0030322">
    <property type="term" value="P:stabilization of membrane potential"/>
    <property type="evidence" value="ECO:0007669"/>
    <property type="project" value="TreeGrafter"/>
</dbReference>
<accession>A0A3P7VEZ6</accession>
<keyword evidence="5" id="KW-0406">Ion transport</keyword>
<keyword evidence="11" id="KW-1185">Reference proteome</keyword>
<evidence type="ECO:0000256" key="4">
    <source>
        <dbReference type="ARBA" id="ARBA00022989"/>
    </source>
</evidence>
<dbReference type="GO" id="GO:0015271">
    <property type="term" value="F:outward rectifier potassium channel activity"/>
    <property type="evidence" value="ECO:0007669"/>
    <property type="project" value="TreeGrafter"/>
</dbReference>